<feature type="compositionally biased region" description="Polar residues" evidence="1">
    <location>
        <begin position="276"/>
        <end position="287"/>
    </location>
</feature>
<evidence type="ECO:0000313" key="5">
    <source>
        <dbReference type="Proteomes" id="UP000015454"/>
    </source>
</evidence>
<evidence type="ECO:0000313" key="4">
    <source>
        <dbReference type="EMBL" id="EQA46113.1"/>
    </source>
</evidence>
<feature type="chain" id="PRO_5004575818" evidence="2">
    <location>
        <begin position="25"/>
        <end position="321"/>
    </location>
</feature>
<dbReference type="Pfam" id="PF13472">
    <property type="entry name" value="Lipase_GDSL_2"/>
    <property type="match status" value="1"/>
</dbReference>
<dbReference type="RefSeq" id="WP_010568776.1">
    <property type="nucleotide sequence ID" value="NZ_AHMO02000008.1"/>
</dbReference>
<accession>T0GL91</accession>
<dbReference type="STRING" id="1049789.LEP1GSC050_4178"/>
<feature type="domain" description="SGNH hydrolase-type esterase" evidence="3">
    <location>
        <begin position="40"/>
        <end position="259"/>
    </location>
</feature>
<evidence type="ECO:0000259" key="3">
    <source>
        <dbReference type="Pfam" id="PF13472"/>
    </source>
</evidence>
<name>T0GL91_9LEPT</name>
<keyword evidence="2" id="KW-0732">Signal</keyword>
<proteinExistence type="predicted"/>
<dbReference type="GO" id="GO:0004622">
    <property type="term" value="F:phosphatidylcholine lysophospholipase activity"/>
    <property type="evidence" value="ECO:0007669"/>
    <property type="project" value="TreeGrafter"/>
</dbReference>
<comment type="caution">
    <text evidence="4">The sequence shown here is derived from an EMBL/GenBank/DDBJ whole genome shotgun (WGS) entry which is preliminary data.</text>
</comment>
<gene>
    <name evidence="4" type="ORF">LEP1GSC050_4178</name>
</gene>
<organism evidence="4 5">
    <name type="scientific">Leptospira broomii serovar Hurstbridge str. 5399</name>
    <dbReference type="NCBI Taxonomy" id="1049789"/>
    <lineage>
        <taxon>Bacteria</taxon>
        <taxon>Pseudomonadati</taxon>
        <taxon>Spirochaetota</taxon>
        <taxon>Spirochaetia</taxon>
        <taxon>Leptospirales</taxon>
        <taxon>Leptospiraceae</taxon>
        <taxon>Leptospira</taxon>
    </lineage>
</organism>
<dbReference type="InterPro" id="IPR051532">
    <property type="entry name" value="Ester_Hydrolysis_Enzymes"/>
</dbReference>
<dbReference type="Proteomes" id="UP000015454">
    <property type="component" value="Unassembled WGS sequence"/>
</dbReference>
<dbReference type="Gene3D" id="3.40.50.1110">
    <property type="entry name" value="SGNH hydrolase"/>
    <property type="match status" value="1"/>
</dbReference>
<evidence type="ECO:0000256" key="1">
    <source>
        <dbReference type="SAM" id="MobiDB-lite"/>
    </source>
</evidence>
<sequence>MKCKKSITLVFILVTIFYSQSVGAQPAPYKLVNPVLIRPFGDSITYGIGFTDDWKCPVYPIGQYLCMPPGQKGGGYRGWMTLLSISGDGIVFTTEGYQSGGSYVQQWWFNTQTHDGYPGWTIEQLTPIASYSSFADITLVHAGTNDMWQVLNIKNPTDAQIDQIASAAGANLFTLIDTLLKKNLKTHVFVAQIIKVSPPKEGYNTVNKVIFKYNNYISNNWYNQPPENRARMTLVDMHHTLQPGPDYSPDGIHPSALGYMKMACSWIRAIKNMQPNQEDPCSGITTSDVEKKLTPSPEENKQMIPPKDKLELLLKGKAGTK</sequence>
<feature type="signal peptide" evidence="2">
    <location>
        <begin position="1"/>
        <end position="24"/>
    </location>
</feature>
<protein>
    <submittedName>
        <fullName evidence="4">GDSL-like protein</fullName>
    </submittedName>
</protein>
<dbReference type="InterPro" id="IPR013830">
    <property type="entry name" value="SGNH_hydro"/>
</dbReference>
<evidence type="ECO:0000256" key="2">
    <source>
        <dbReference type="SAM" id="SignalP"/>
    </source>
</evidence>
<dbReference type="AlphaFoldDB" id="T0GL91"/>
<keyword evidence="5" id="KW-1185">Reference proteome</keyword>
<dbReference type="InterPro" id="IPR036514">
    <property type="entry name" value="SGNH_hydro_sf"/>
</dbReference>
<feature type="compositionally biased region" description="Basic and acidic residues" evidence="1">
    <location>
        <begin position="288"/>
        <end position="314"/>
    </location>
</feature>
<reference evidence="4" key="1">
    <citation type="submission" date="2013-05" db="EMBL/GenBank/DDBJ databases">
        <authorList>
            <person name="Harkins D.M."/>
            <person name="Durkin A.S."/>
            <person name="Brinkac L.M."/>
            <person name="Haft D.H."/>
            <person name="Selengut J.D."/>
            <person name="Sanka R."/>
            <person name="DePew J."/>
            <person name="Purushe J."/>
            <person name="Hartskeerl R.A."/>
            <person name="Ahmed A."/>
            <person name="van der Linden H."/>
            <person name="Goris M.G.A."/>
            <person name="Vinetz J.M."/>
            <person name="Sutton G.G."/>
            <person name="Nierman W.C."/>
            <person name="Fouts D.E."/>
        </authorList>
    </citation>
    <scope>NUCLEOTIDE SEQUENCE [LARGE SCALE GENOMIC DNA]</scope>
    <source>
        <strain evidence="4">5399</strain>
    </source>
</reference>
<dbReference type="PANTHER" id="PTHR30383:SF5">
    <property type="entry name" value="SGNH HYDROLASE-TYPE ESTERASE DOMAIN-CONTAINING PROTEIN"/>
    <property type="match status" value="1"/>
</dbReference>
<dbReference type="PANTHER" id="PTHR30383">
    <property type="entry name" value="THIOESTERASE 1/PROTEASE 1/LYSOPHOSPHOLIPASE L1"/>
    <property type="match status" value="1"/>
</dbReference>
<dbReference type="EMBL" id="AHMO02000008">
    <property type="protein sequence ID" value="EQA46113.1"/>
    <property type="molecule type" value="Genomic_DNA"/>
</dbReference>
<feature type="region of interest" description="Disordered" evidence="1">
    <location>
        <begin position="276"/>
        <end position="321"/>
    </location>
</feature>
<dbReference type="SUPFAM" id="SSF52266">
    <property type="entry name" value="SGNH hydrolase"/>
    <property type="match status" value="1"/>
</dbReference>